<evidence type="ECO:0000313" key="1">
    <source>
        <dbReference type="EMBL" id="KKL99893.1"/>
    </source>
</evidence>
<name>A0A0F9GM90_9ZZZZ</name>
<reference evidence="1" key="1">
    <citation type="journal article" date="2015" name="Nature">
        <title>Complex archaea that bridge the gap between prokaryotes and eukaryotes.</title>
        <authorList>
            <person name="Spang A."/>
            <person name="Saw J.H."/>
            <person name="Jorgensen S.L."/>
            <person name="Zaremba-Niedzwiedzka K."/>
            <person name="Martijn J."/>
            <person name="Lind A.E."/>
            <person name="van Eijk R."/>
            <person name="Schleper C."/>
            <person name="Guy L."/>
            <person name="Ettema T.J."/>
        </authorList>
    </citation>
    <scope>NUCLEOTIDE SEQUENCE</scope>
</reference>
<sequence>MVEEFKVEVPISLKGIGGDKVGEKVVKGIATLSKGLKGIATKFGAIGVAVAAAVGILAKSSPYLKGILSLFGRAFMIFLRPFGDFLATLLRPLAILLMKMAVAFLKWTRPITGKVREAVEEAPQIPTTGLALPDIAVGIANWALKVGAALGAVVYEIGRAAVNLGMEIGQWLYDKVIVPAGDYIYKKLFGMWVWTHDFSAWLWQQITTIWNYTKDFGGWLWEKVTSIWSWNYDFGAWLWGKVTGIFKSMPFVGGLLSGKGQVGIPSVPHEGLYALHKGEEVVPRTRVGQNRSIIFRPTFQISGQVTKDIDIDAVVRRAGRQTEMDMKQRGII</sequence>
<dbReference type="AlphaFoldDB" id="A0A0F9GM90"/>
<comment type="caution">
    <text evidence="1">The sequence shown here is derived from an EMBL/GenBank/DDBJ whole genome shotgun (WGS) entry which is preliminary data.</text>
</comment>
<dbReference type="EMBL" id="LAZR01017562">
    <property type="protein sequence ID" value="KKL99893.1"/>
    <property type="molecule type" value="Genomic_DNA"/>
</dbReference>
<proteinExistence type="predicted"/>
<accession>A0A0F9GM90</accession>
<gene>
    <name evidence="1" type="ORF">LCGC14_1809870</name>
</gene>
<protein>
    <submittedName>
        <fullName evidence="1">Uncharacterized protein</fullName>
    </submittedName>
</protein>
<organism evidence="1">
    <name type="scientific">marine sediment metagenome</name>
    <dbReference type="NCBI Taxonomy" id="412755"/>
    <lineage>
        <taxon>unclassified sequences</taxon>
        <taxon>metagenomes</taxon>
        <taxon>ecological metagenomes</taxon>
    </lineage>
</organism>